<gene>
    <name evidence="1" type="ORF">VDAG_07419</name>
</gene>
<dbReference type="GeneID" id="20708882"/>
<dbReference type="OrthoDB" id="509124at2759"/>
<dbReference type="Proteomes" id="UP000001611">
    <property type="component" value="Unassembled WGS sequence"/>
</dbReference>
<dbReference type="AlphaFoldDB" id="G2XAT8"/>
<proteinExistence type="predicted"/>
<evidence type="ECO:0000313" key="1">
    <source>
        <dbReference type="EMBL" id="EGY16255.1"/>
    </source>
</evidence>
<reference evidence="1 2" key="1">
    <citation type="submission" date="2008-03" db="EMBL/GenBank/DDBJ databases">
        <title>The Genome Sequence of Verticillium dahliae VdLs.17.</title>
        <authorList>
            <consortium name="The Broad Institute Genome Sequencing Platform"/>
            <person name="Ma L.-J.J."/>
            <person name="Klosterman S.J."/>
            <person name="Subbarao K."/>
            <person name="Dobinson K."/>
            <person name="Veronese P."/>
            <person name="Kang S."/>
            <person name="Gold S.E."/>
            <person name="Young S."/>
            <person name="Jaffe D."/>
            <person name="Gnerre S."/>
            <person name="Berlin A."/>
            <person name="Heiman D."/>
            <person name="Hepburn T."/>
            <person name="Sykes S."/>
            <person name="Alvarado L."/>
            <person name="Kodira C.D."/>
            <person name="Lander E."/>
            <person name="Galagan J."/>
            <person name="Nusbaum C."/>
            <person name="Birren B."/>
        </authorList>
    </citation>
    <scope>NUCLEOTIDE SEQUENCE [LARGE SCALE GENOMIC DNA]</scope>
    <source>
        <strain evidence="2">VdLs.17 / ATCC MYA-4575 / FGSC 10137</strain>
    </source>
</reference>
<dbReference type="EMBL" id="DS572710">
    <property type="protein sequence ID" value="EGY16255.1"/>
    <property type="molecule type" value="Genomic_DNA"/>
</dbReference>
<protein>
    <submittedName>
        <fullName evidence="1">Uncharacterized protein</fullName>
    </submittedName>
</protein>
<dbReference type="HOGENOM" id="CLU_853106_0_0_1"/>
<reference evidence="2" key="2">
    <citation type="journal article" date="2011" name="PLoS Pathog.">
        <title>Comparative genomics yields insights into niche adaptation of plant vascular wilt pathogens.</title>
        <authorList>
            <person name="Klosterman S.J."/>
            <person name="Subbarao K.V."/>
            <person name="Kang S."/>
            <person name="Veronese P."/>
            <person name="Gold S.E."/>
            <person name="Thomma B.P.H.J."/>
            <person name="Chen Z."/>
            <person name="Henrissat B."/>
            <person name="Lee Y.-H."/>
            <person name="Park J."/>
            <person name="Garcia-Pedrajas M.D."/>
            <person name="Barbara D.J."/>
            <person name="Anchieta A."/>
            <person name="de Jonge R."/>
            <person name="Santhanam P."/>
            <person name="Maruthachalam K."/>
            <person name="Atallah Z."/>
            <person name="Amyotte S.G."/>
            <person name="Paz Z."/>
            <person name="Inderbitzin P."/>
            <person name="Hayes R.J."/>
            <person name="Heiman D.I."/>
            <person name="Young S."/>
            <person name="Zeng Q."/>
            <person name="Engels R."/>
            <person name="Galagan J."/>
            <person name="Cuomo C.A."/>
            <person name="Dobinson K.F."/>
            <person name="Ma L.-J."/>
        </authorList>
    </citation>
    <scope>NUCLEOTIDE SEQUENCE [LARGE SCALE GENOMIC DNA]</scope>
    <source>
        <strain evidence="2">VdLs.17 / ATCC MYA-4575 / FGSC 10137</strain>
    </source>
</reference>
<dbReference type="SUPFAM" id="SSF55961">
    <property type="entry name" value="Bet v1-like"/>
    <property type="match status" value="1"/>
</dbReference>
<dbReference type="KEGG" id="vda:VDAG_07419"/>
<dbReference type="InParanoid" id="G2XAT8"/>
<dbReference type="eggNOG" id="ENOG502S6PP">
    <property type="taxonomic scope" value="Eukaryota"/>
</dbReference>
<sequence>MSPFPLGQAPKIVPTLPTPTLPPSALPSFTVICSTTIAAPPLAVLAKLLDTTTWPAWNTFCKSATVTHAPAAADVAPLNAPELQALAVGRPGYLYPGVRVTFAAYMTADAAAPNRPREVVTALEAFERDGDGRRGYRVAWRFESMPDVVLHAERVQELVEVVGEDGVVVATEYYSWETFRGLLAPVLKWSKQGELRDGFARWMGSLKAVAEGGEHDEHDVARLQTGGVKSCHDDAASMVHDYVAAMVHVDVAVMGHVKHIDLPRRKRRLIVGGGAGGLSVAHAHAHARSFTGREERYPCCVLTRGTRMQQYERVALTLRAGSQAEN</sequence>
<accession>G2XAT8</accession>
<dbReference type="CDD" id="cd07822">
    <property type="entry name" value="SRPBCC_4"/>
    <property type="match status" value="1"/>
</dbReference>
<evidence type="ECO:0000313" key="2">
    <source>
        <dbReference type="Proteomes" id="UP000001611"/>
    </source>
</evidence>
<organism evidence="1 2">
    <name type="scientific">Verticillium dahliae (strain VdLs.17 / ATCC MYA-4575 / FGSC 10137)</name>
    <name type="common">Verticillium wilt</name>
    <dbReference type="NCBI Taxonomy" id="498257"/>
    <lineage>
        <taxon>Eukaryota</taxon>
        <taxon>Fungi</taxon>
        <taxon>Dikarya</taxon>
        <taxon>Ascomycota</taxon>
        <taxon>Pezizomycotina</taxon>
        <taxon>Sordariomycetes</taxon>
        <taxon>Hypocreomycetidae</taxon>
        <taxon>Glomerellales</taxon>
        <taxon>Plectosphaerellaceae</taxon>
        <taxon>Verticillium</taxon>
    </lineage>
</organism>
<keyword evidence="2" id="KW-1185">Reference proteome</keyword>
<dbReference type="RefSeq" id="XP_009654619.1">
    <property type="nucleotide sequence ID" value="XM_009656324.1"/>
</dbReference>
<dbReference type="InterPro" id="IPR023393">
    <property type="entry name" value="START-like_dom_sf"/>
</dbReference>
<dbReference type="Gene3D" id="3.30.530.20">
    <property type="match status" value="1"/>
</dbReference>
<dbReference type="OMA" id="VYVVRWM"/>
<name>G2XAT8_VERDV</name>